<dbReference type="Proteomes" id="UP000006911">
    <property type="component" value="Unassembled WGS sequence"/>
</dbReference>
<protein>
    <submittedName>
        <fullName evidence="1">(Perigord truffle) hypothetical protein</fullName>
    </submittedName>
</protein>
<reference evidence="1 2" key="1">
    <citation type="journal article" date="2010" name="Nature">
        <title>Perigord black truffle genome uncovers evolutionary origins and mechanisms of symbiosis.</title>
        <authorList>
            <person name="Martin F."/>
            <person name="Kohler A."/>
            <person name="Murat C."/>
            <person name="Balestrini R."/>
            <person name="Coutinho P.M."/>
            <person name="Jaillon O."/>
            <person name="Montanini B."/>
            <person name="Morin E."/>
            <person name="Noel B."/>
            <person name="Percudani R."/>
            <person name="Porcel B."/>
            <person name="Rubini A."/>
            <person name="Amicucci A."/>
            <person name="Amselem J."/>
            <person name="Anthouard V."/>
            <person name="Arcioni S."/>
            <person name="Artiguenave F."/>
            <person name="Aury J.M."/>
            <person name="Ballario P."/>
            <person name="Bolchi A."/>
            <person name="Brenna A."/>
            <person name="Brun A."/>
            <person name="Buee M."/>
            <person name="Cantarel B."/>
            <person name="Chevalier G."/>
            <person name="Couloux A."/>
            <person name="Da Silva C."/>
            <person name="Denoeud F."/>
            <person name="Duplessis S."/>
            <person name="Ghignone S."/>
            <person name="Hilselberger B."/>
            <person name="Iotti M."/>
            <person name="Marcais B."/>
            <person name="Mello A."/>
            <person name="Miranda M."/>
            <person name="Pacioni G."/>
            <person name="Quesneville H."/>
            <person name="Riccioni C."/>
            <person name="Ruotolo R."/>
            <person name="Splivallo R."/>
            <person name="Stocchi V."/>
            <person name="Tisserant E."/>
            <person name="Viscomi A.R."/>
            <person name="Zambonelli A."/>
            <person name="Zampieri E."/>
            <person name="Henrissat B."/>
            <person name="Lebrun M.H."/>
            <person name="Paolocci F."/>
            <person name="Bonfante P."/>
            <person name="Ottonello S."/>
            <person name="Wincker P."/>
        </authorList>
    </citation>
    <scope>NUCLEOTIDE SEQUENCE [LARGE SCALE GENOMIC DNA]</scope>
    <source>
        <strain evidence="1 2">Mel28</strain>
    </source>
</reference>
<keyword evidence="2" id="KW-1185">Reference proteome</keyword>
<dbReference type="InParanoid" id="D5GCJ0"/>
<dbReference type="EMBL" id="FN430109">
    <property type="protein sequence ID" value="CAZ82233.1"/>
    <property type="molecule type" value="Genomic_DNA"/>
</dbReference>
<sequence length="85" mass="9871">MLELWKGISSERKTPGSFFFFLTVVLDECGLGGRTVQYCQCCTSTLLYEHLYTTRKRFQLKWVVRPCRYPATGEPGFGRVVRVRV</sequence>
<gene>
    <name evidence="1" type="ORF">GSTUM_00005909001</name>
</gene>
<dbReference type="AlphaFoldDB" id="D5GCJ0"/>
<organism evidence="1 2">
    <name type="scientific">Tuber melanosporum (strain Mel28)</name>
    <name type="common">Perigord black truffle</name>
    <dbReference type="NCBI Taxonomy" id="656061"/>
    <lineage>
        <taxon>Eukaryota</taxon>
        <taxon>Fungi</taxon>
        <taxon>Dikarya</taxon>
        <taxon>Ascomycota</taxon>
        <taxon>Pezizomycotina</taxon>
        <taxon>Pezizomycetes</taxon>
        <taxon>Pezizales</taxon>
        <taxon>Tuberaceae</taxon>
        <taxon>Tuber</taxon>
    </lineage>
</organism>
<dbReference type="RefSeq" id="XP_002838042.1">
    <property type="nucleotide sequence ID" value="XM_002837996.1"/>
</dbReference>
<dbReference type="HOGENOM" id="CLU_2514267_0_0_1"/>
<accession>D5GCJ0</accession>
<name>D5GCJ0_TUBMM</name>
<evidence type="ECO:0000313" key="2">
    <source>
        <dbReference type="Proteomes" id="UP000006911"/>
    </source>
</evidence>
<evidence type="ECO:0000313" key="1">
    <source>
        <dbReference type="EMBL" id="CAZ82233.1"/>
    </source>
</evidence>
<proteinExistence type="predicted"/>
<dbReference type="GeneID" id="9186415"/>
<dbReference type="KEGG" id="tml:GSTUM_00005909001"/>